<sequence length="127" mass="14200">MSGACSAASRTRRGSPCAPFRGDLGGPRYLWARVRRIKSETHWRLQRNRGFDNHRLPALRLECFAFGPTRARAGGQHPPPPEGEVWSGGSVNVAPRRACPRPSGRAQLAFKDFDGSRDYAIHTKYRI</sequence>
<evidence type="ECO:0000313" key="3">
    <source>
        <dbReference type="Proteomes" id="UP000796880"/>
    </source>
</evidence>
<dbReference type="OrthoDB" id="10639504at2759"/>
<name>A0A8K0MT58_9ROSA</name>
<proteinExistence type="predicted"/>
<reference evidence="2" key="1">
    <citation type="submission" date="2020-03" db="EMBL/GenBank/DDBJ databases">
        <title>A high-quality chromosome-level genome assembly of a woody plant with both climbing and erect habits, Rhamnella rubrinervis.</title>
        <authorList>
            <person name="Lu Z."/>
            <person name="Yang Y."/>
            <person name="Zhu X."/>
            <person name="Sun Y."/>
        </authorList>
    </citation>
    <scope>NUCLEOTIDE SEQUENCE</scope>
    <source>
        <strain evidence="2">BYM</strain>
        <tissue evidence="2">Leaf</tissue>
    </source>
</reference>
<evidence type="ECO:0000313" key="2">
    <source>
        <dbReference type="EMBL" id="KAF3456968.1"/>
    </source>
</evidence>
<dbReference type="EMBL" id="VOIH02000001">
    <property type="protein sequence ID" value="KAF3456968.1"/>
    <property type="molecule type" value="Genomic_DNA"/>
</dbReference>
<feature type="region of interest" description="Disordered" evidence="1">
    <location>
        <begin position="70"/>
        <end position="102"/>
    </location>
</feature>
<dbReference type="AlphaFoldDB" id="A0A8K0MT58"/>
<dbReference type="Proteomes" id="UP000796880">
    <property type="component" value="Unassembled WGS sequence"/>
</dbReference>
<organism evidence="2 3">
    <name type="scientific">Rhamnella rubrinervis</name>
    <dbReference type="NCBI Taxonomy" id="2594499"/>
    <lineage>
        <taxon>Eukaryota</taxon>
        <taxon>Viridiplantae</taxon>
        <taxon>Streptophyta</taxon>
        <taxon>Embryophyta</taxon>
        <taxon>Tracheophyta</taxon>
        <taxon>Spermatophyta</taxon>
        <taxon>Magnoliopsida</taxon>
        <taxon>eudicotyledons</taxon>
        <taxon>Gunneridae</taxon>
        <taxon>Pentapetalae</taxon>
        <taxon>rosids</taxon>
        <taxon>fabids</taxon>
        <taxon>Rosales</taxon>
        <taxon>Rhamnaceae</taxon>
        <taxon>rhamnoid group</taxon>
        <taxon>Rhamneae</taxon>
        <taxon>Rhamnella</taxon>
    </lineage>
</organism>
<comment type="caution">
    <text evidence="2">The sequence shown here is derived from an EMBL/GenBank/DDBJ whole genome shotgun (WGS) entry which is preliminary data.</text>
</comment>
<accession>A0A8K0MT58</accession>
<gene>
    <name evidence="2" type="ORF">FNV43_RR01624</name>
</gene>
<protein>
    <submittedName>
        <fullName evidence="2">Uncharacterized protein</fullName>
    </submittedName>
</protein>
<keyword evidence="3" id="KW-1185">Reference proteome</keyword>
<evidence type="ECO:0000256" key="1">
    <source>
        <dbReference type="SAM" id="MobiDB-lite"/>
    </source>
</evidence>